<proteinExistence type="predicted"/>
<dbReference type="EMBL" id="JH993001">
    <property type="protein sequence ID" value="EKX44946.1"/>
    <property type="molecule type" value="Genomic_DNA"/>
</dbReference>
<evidence type="ECO:0000313" key="2">
    <source>
        <dbReference type="EnsemblProtists" id="EKX44946"/>
    </source>
</evidence>
<reference evidence="3" key="2">
    <citation type="submission" date="2012-11" db="EMBL/GenBank/DDBJ databases">
        <authorList>
            <person name="Kuo A."/>
            <person name="Curtis B.A."/>
            <person name="Tanifuji G."/>
            <person name="Burki F."/>
            <person name="Gruber A."/>
            <person name="Irimia M."/>
            <person name="Maruyama S."/>
            <person name="Arias M.C."/>
            <person name="Ball S.G."/>
            <person name="Gile G.H."/>
            <person name="Hirakawa Y."/>
            <person name="Hopkins J.F."/>
            <person name="Rensing S.A."/>
            <person name="Schmutz J."/>
            <person name="Symeonidi A."/>
            <person name="Elias M."/>
            <person name="Eveleigh R.J."/>
            <person name="Herman E.K."/>
            <person name="Klute M.J."/>
            <person name="Nakayama T."/>
            <person name="Obornik M."/>
            <person name="Reyes-Prieto A."/>
            <person name="Armbrust E.V."/>
            <person name="Aves S.J."/>
            <person name="Beiko R.G."/>
            <person name="Coutinho P."/>
            <person name="Dacks J.B."/>
            <person name="Durnford D.G."/>
            <person name="Fast N.M."/>
            <person name="Green B.R."/>
            <person name="Grisdale C."/>
            <person name="Hempe F."/>
            <person name="Henrissat B."/>
            <person name="Hoppner M.P."/>
            <person name="Ishida K.-I."/>
            <person name="Kim E."/>
            <person name="Koreny L."/>
            <person name="Kroth P.G."/>
            <person name="Liu Y."/>
            <person name="Malik S.-B."/>
            <person name="Maier U.G."/>
            <person name="McRose D."/>
            <person name="Mock T."/>
            <person name="Neilson J.A."/>
            <person name="Onodera N.T."/>
            <person name="Poole A.M."/>
            <person name="Pritham E.J."/>
            <person name="Richards T.A."/>
            <person name="Rocap G."/>
            <person name="Roy S.W."/>
            <person name="Sarai C."/>
            <person name="Schaack S."/>
            <person name="Shirato S."/>
            <person name="Slamovits C.H."/>
            <person name="Spencer D.F."/>
            <person name="Suzuki S."/>
            <person name="Worden A.Z."/>
            <person name="Zauner S."/>
            <person name="Barry K."/>
            <person name="Bell C."/>
            <person name="Bharti A.K."/>
            <person name="Crow J.A."/>
            <person name="Grimwood J."/>
            <person name="Kramer R."/>
            <person name="Lindquist E."/>
            <person name="Lucas S."/>
            <person name="Salamov A."/>
            <person name="McFadden G.I."/>
            <person name="Lane C.E."/>
            <person name="Keeling P.J."/>
            <person name="Gray M.W."/>
            <person name="Grigoriev I.V."/>
            <person name="Archibald J.M."/>
        </authorList>
    </citation>
    <scope>NUCLEOTIDE SEQUENCE</scope>
    <source>
        <strain evidence="3">CCMP2712</strain>
    </source>
</reference>
<dbReference type="RefSeq" id="XP_005831926.1">
    <property type="nucleotide sequence ID" value="XM_005831869.1"/>
</dbReference>
<dbReference type="PaxDb" id="55529-EKX44946"/>
<dbReference type="KEGG" id="gtt:GUITHDRAFT_152808"/>
<accession>L1J8V0</accession>
<sequence>MYSKCSKPNGCQEGSNVTLLDKFGNPVLDSRGQVVQAACQNGTYPMQNYSVAISATRRAMYLESMLQRIVRGPSRRLQGFVDGRYFEFEPGQIKLSDFTKVGSRCDTCLTEAEVLAGYTCDP</sequence>
<gene>
    <name evidence="1" type="ORF">GUITHDRAFT_152808</name>
</gene>
<feature type="non-terminal residue" evidence="1">
    <location>
        <position position="1"/>
    </location>
</feature>
<protein>
    <submittedName>
        <fullName evidence="1 2">Uncharacterized protein</fullName>
    </submittedName>
</protein>
<dbReference type="Proteomes" id="UP000011087">
    <property type="component" value="Unassembled WGS sequence"/>
</dbReference>
<dbReference type="GeneID" id="17301747"/>
<evidence type="ECO:0000313" key="3">
    <source>
        <dbReference type="Proteomes" id="UP000011087"/>
    </source>
</evidence>
<evidence type="ECO:0000313" key="1">
    <source>
        <dbReference type="EMBL" id="EKX44946.1"/>
    </source>
</evidence>
<name>L1J8V0_GUITC</name>
<reference evidence="1 3" key="1">
    <citation type="journal article" date="2012" name="Nature">
        <title>Algal genomes reveal evolutionary mosaicism and the fate of nucleomorphs.</title>
        <authorList>
            <consortium name="DOE Joint Genome Institute"/>
            <person name="Curtis B.A."/>
            <person name="Tanifuji G."/>
            <person name="Burki F."/>
            <person name="Gruber A."/>
            <person name="Irimia M."/>
            <person name="Maruyama S."/>
            <person name="Arias M.C."/>
            <person name="Ball S.G."/>
            <person name="Gile G.H."/>
            <person name="Hirakawa Y."/>
            <person name="Hopkins J.F."/>
            <person name="Kuo A."/>
            <person name="Rensing S.A."/>
            <person name="Schmutz J."/>
            <person name="Symeonidi A."/>
            <person name="Elias M."/>
            <person name="Eveleigh R.J."/>
            <person name="Herman E.K."/>
            <person name="Klute M.J."/>
            <person name="Nakayama T."/>
            <person name="Obornik M."/>
            <person name="Reyes-Prieto A."/>
            <person name="Armbrust E.V."/>
            <person name="Aves S.J."/>
            <person name="Beiko R.G."/>
            <person name="Coutinho P."/>
            <person name="Dacks J.B."/>
            <person name="Durnford D.G."/>
            <person name="Fast N.M."/>
            <person name="Green B.R."/>
            <person name="Grisdale C.J."/>
            <person name="Hempel F."/>
            <person name="Henrissat B."/>
            <person name="Hoppner M.P."/>
            <person name="Ishida K."/>
            <person name="Kim E."/>
            <person name="Koreny L."/>
            <person name="Kroth P.G."/>
            <person name="Liu Y."/>
            <person name="Malik S.B."/>
            <person name="Maier U.G."/>
            <person name="McRose D."/>
            <person name="Mock T."/>
            <person name="Neilson J.A."/>
            <person name="Onodera N.T."/>
            <person name="Poole A.M."/>
            <person name="Pritham E.J."/>
            <person name="Richards T.A."/>
            <person name="Rocap G."/>
            <person name="Roy S.W."/>
            <person name="Sarai C."/>
            <person name="Schaack S."/>
            <person name="Shirato S."/>
            <person name="Slamovits C.H."/>
            <person name="Spencer D.F."/>
            <person name="Suzuki S."/>
            <person name="Worden A.Z."/>
            <person name="Zauner S."/>
            <person name="Barry K."/>
            <person name="Bell C."/>
            <person name="Bharti A.K."/>
            <person name="Crow J.A."/>
            <person name="Grimwood J."/>
            <person name="Kramer R."/>
            <person name="Lindquist E."/>
            <person name="Lucas S."/>
            <person name="Salamov A."/>
            <person name="McFadden G.I."/>
            <person name="Lane C.E."/>
            <person name="Keeling P.J."/>
            <person name="Gray M.W."/>
            <person name="Grigoriev I.V."/>
            <person name="Archibald J.M."/>
        </authorList>
    </citation>
    <scope>NUCLEOTIDE SEQUENCE</scope>
    <source>
        <strain evidence="1 3">CCMP2712</strain>
    </source>
</reference>
<dbReference type="AlphaFoldDB" id="L1J8V0"/>
<organism evidence="1">
    <name type="scientific">Guillardia theta (strain CCMP2712)</name>
    <name type="common">Cryptophyte</name>
    <dbReference type="NCBI Taxonomy" id="905079"/>
    <lineage>
        <taxon>Eukaryota</taxon>
        <taxon>Cryptophyceae</taxon>
        <taxon>Pyrenomonadales</taxon>
        <taxon>Geminigeraceae</taxon>
        <taxon>Guillardia</taxon>
    </lineage>
</organism>
<reference evidence="2" key="3">
    <citation type="submission" date="2016-03" db="UniProtKB">
        <authorList>
            <consortium name="EnsemblProtists"/>
        </authorList>
    </citation>
    <scope>IDENTIFICATION</scope>
</reference>
<dbReference type="HOGENOM" id="CLU_2032704_0_0_1"/>
<dbReference type="EnsemblProtists" id="EKX44946">
    <property type="protein sequence ID" value="EKX44946"/>
    <property type="gene ID" value="GUITHDRAFT_152808"/>
</dbReference>
<keyword evidence="3" id="KW-1185">Reference proteome</keyword>